<keyword evidence="5" id="KW-0804">Transcription</keyword>
<dbReference type="GO" id="GO:0006352">
    <property type="term" value="P:DNA-templated transcription initiation"/>
    <property type="evidence" value="ECO:0007669"/>
    <property type="project" value="InterPro"/>
</dbReference>
<dbReference type="Pfam" id="PF08281">
    <property type="entry name" value="Sigma70_r4_2"/>
    <property type="match status" value="1"/>
</dbReference>
<name>A0A7J5U1G7_9BACT</name>
<dbReference type="EMBL" id="WELI01000003">
    <property type="protein sequence ID" value="KAB7731480.1"/>
    <property type="molecule type" value="Genomic_DNA"/>
</dbReference>
<evidence type="ECO:0000256" key="2">
    <source>
        <dbReference type="ARBA" id="ARBA00023015"/>
    </source>
</evidence>
<keyword evidence="2" id="KW-0805">Transcription regulation</keyword>
<evidence type="ECO:0000256" key="5">
    <source>
        <dbReference type="ARBA" id="ARBA00023163"/>
    </source>
</evidence>
<dbReference type="InterPro" id="IPR039425">
    <property type="entry name" value="RNA_pol_sigma-70-like"/>
</dbReference>
<organism evidence="7 8">
    <name type="scientific">Rudanella paleaurantiibacter</name>
    <dbReference type="NCBI Taxonomy" id="2614655"/>
    <lineage>
        <taxon>Bacteria</taxon>
        <taxon>Pseudomonadati</taxon>
        <taxon>Bacteroidota</taxon>
        <taxon>Cytophagia</taxon>
        <taxon>Cytophagales</taxon>
        <taxon>Cytophagaceae</taxon>
        <taxon>Rudanella</taxon>
    </lineage>
</organism>
<sequence>MGRTRLQRVMPNQPNDRELVDAIRSRTPSRVEWAVRQLYSYKKFVQGFVKADSQGELLGSEFANDVFQEAIVTFLKKVWHTDYEPAEATIGTYLYSICWNLYLKERKRTLNRMARDQEYINRETTEPLQADSLLFEQEQQDISDQILGQLSPADRQLFQWYDFEGKSHQEIGELLQITAQAAKQRYYRAKLELGSLLKKYEVYY</sequence>
<dbReference type="Gene3D" id="1.10.10.10">
    <property type="entry name" value="Winged helix-like DNA-binding domain superfamily/Winged helix DNA-binding domain"/>
    <property type="match status" value="1"/>
</dbReference>
<dbReference type="InterPro" id="IPR013324">
    <property type="entry name" value="RNA_pol_sigma_r3/r4-like"/>
</dbReference>
<dbReference type="InterPro" id="IPR036388">
    <property type="entry name" value="WH-like_DNA-bd_sf"/>
</dbReference>
<gene>
    <name evidence="7" type="ORF">F5984_11880</name>
</gene>
<dbReference type="GO" id="GO:0003677">
    <property type="term" value="F:DNA binding"/>
    <property type="evidence" value="ECO:0007669"/>
    <property type="project" value="UniProtKB-KW"/>
</dbReference>
<dbReference type="PANTHER" id="PTHR43133:SF8">
    <property type="entry name" value="RNA POLYMERASE SIGMA FACTOR HI_1459-RELATED"/>
    <property type="match status" value="1"/>
</dbReference>
<dbReference type="NCBIfam" id="TIGR02937">
    <property type="entry name" value="sigma70-ECF"/>
    <property type="match status" value="1"/>
</dbReference>
<dbReference type="Gene3D" id="1.10.1740.10">
    <property type="match status" value="1"/>
</dbReference>
<keyword evidence="3" id="KW-0731">Sigma factor</keyword>
<evidence type="ECO:0000313" key="7">
    <source>
        <dbReference type="EMBL" id="KAB7731480.1"/>
    </source>
</evidence>
<dbReference type="GO" id="GO:0016987">
    <property type="term" value="F:sigma factor activity"/>
    <property type="evidence" value="ECO:0007669"/>
    <property type="project" value="UniProtKB-KW"/>
</dbReference>
<feature type="domain" description="RNA polymerase sigma factor 70 region 4 type 2" evidence="6">
    <location>
        <begin position="145"/>
        <end position="193"/>
    </location>
</feature>
<reference evidence="7 8" key="1">
    <citation type="submission" date="2019-10" db="EMBL/GenBank/DDBJ databases">
        <title>Rudanella paleaurantiibacter sp. nov., isolated from sludge.</title>
        <authorList>
            <person name="Xu S.Q."/>
        </authorList>
    </citation>
    <scope>NUCLEOTIDE SEQUENCE [LARGE SCALE GENOMIC DNA]</scope>
    <source>
        <strain evidence="7 8">HX-22-17</strain>
    </source>
</reference>
<evidence type="ECO:0000259" key="6">
    <source>
        <dbReference type="Pfam" id="PF08281"/>
    </source>
</evidence>
<keyword evidence="4" id="KW-0238">DNA-binding</keyword>
<keyword evidence="8" id="KW-1185">Reference proteome</keyword>
<protein>
    <submittedName>
        <fullName evidence="7">Sigma-70 family RNA polymerase sigma factor</fullName>
    </submittedName>
</protein>
<proteinExistence type="inferred from homology"/>
<evidence type="ECO:0000313" key="8">
    <source>
        <dbReference type="Proteomes" id="UP000488299"/>
    </source>
</evidence>
<dbReference type="Proteomes" id="UP000488299">
    <property type="component" value="Unassembled WGS sequence"/>
</dbReference>
<dbReference type="SUPFAM" id="SSF88659">
    <property type="entry name" value="Sigma3 and sigma4 domains of RNA polymerase sigma factors"/>
    <property type="match status" value="1"/>
</dbReference>
<dbReference type="PANTHER" id="PTHR43133">
    <property type="entry name" value="RNA POLYMERASE ECF-TYPE SIGMA FACTO"/>
    <property type="match status" value="1"/>
</dbReference>
<dbReference type="AlphaFoldDB" id="A0A7J5U1G7"/>
<evidence type="ECO:0000256" key="1">
    <source>
        <dbReference type="ARBA" id="ARBA00010641"/>
    </source>
</evidence>
<comment type="similarity">
    <text evidence="1">Belongs to the sigma-70 factor family. ECF subfamily.</text>
</comment>
<accession>A0A7J5U1G7</accession>
<dbReference type="SUPFAM" id="SSF88946">
    <property type="entry name" value="Sigma2 domain of RNA polymerase sigma factors"/>
    <property type="match status" value="1"/>
</dbReference>
<evidence type="ECO:0000256" key="3">
    <source>
        <dbReference type="ARBA" id="ARBA00023082"/>
    </source>
</evidence>
<evidence type="ECO:0000256" key="4">
    <source>
        <dbReference type="ARBA" id="ARBA00023125"/>
    </source>
</evidence>
<dbReference type="InterPro" id="IPR013325">
    <property type="entry name" value="RNA_pol_sigma_r2"/>
</dbReference>
<dbReference type="InterPro" id="IPR013249">
    <property type="entry name" value="RNA_pol_sigma70_r4_t2"/>
</dbReference>
<comment type="caution">
    <text evidence="7">The sequence shown here is derived from an EMBL/GenBank/DDBJ whole genome shotgun (WGS) entry which is preliminary data.</text>
</comment>
<dbReference type="InterPro" id="IPR014284">
    <property type="entry name" value="RNA_pol_sigma-70_dom"/>
</dbReference>